<comment type="caution">
    <text evidence="1">The sequence shown here is derived from an EMBL/GenBank/DDBJ whole genome shotgun (WGS) entry which is preliminary data.</text>
</comment>
<protein>
    <submittedName>
        <fullName evidence="1">Uncharacterized protein</fullName>
    </submittedName>
</protein>
<organism evidence="1">
    <name type="scientific">candidate division WOR-3 bacterium</name>
    <dbReference type="NCBI Taxonomy" id="2052148"/>
    <lineage>
        <taxon>Bacteria</taxon>
        <taxon>Bacteria division WOR-3</taxon>
    </lineage>
</organism>
<dbReference type="EMBL" id="DSOL01000255">
    <property type="protein sequence ID" value="HEN28737.1"/>
    <property type="molecule type" value="Genomic_DNA"/>
</dbReference>
<reference evidence="1" key="1">
    <citation type="journal article" date="2020" name="mSystems">
        <title>Genome- and Community-Level Interaction Insights into Carbon Utilization and Element Cycling Functions of Hydrothermarchaeota in Hydrothermal Sediment.</title>
        <authorList>
            <person name="Zhou Z."/>
            <person name="Liu Y."/>
            <person name="Xu W."/>
            <person name="Pan J."/>
            <person name="Luo Z.H."/>
            <person name="Li M."/>
        </authorList>
    </citation>
    <scope>NUCLEOTIDE SEQUENCE [LARGE SCALE GENOMIC DNA]</scope>
    <source>
        <strain evidence="1">SpSt-34</strain>
        <strain evidence="2">SpSt-69</strain>
    </source>
</reference>
<accession>A0A7C2PAZ9</accession>
<gene>
    <name evidence="1" type="ORF">ENQ77_08885</name>
    <name evidence="2" type="ORF">ENU66_01585</name>
</gene>
<evidence type="ECO:0000313" key="1">
    <source>
        <dbReference type="EMBL" id="HEN28737.1"/>
    </source>
</evidence>
<proteinExistence type="predicted"/>
<evidence type="ECO:0000313" key="2">
    <source>
        <dbReference type="EMBL" id="HGL17021.1"/>
    </source>
</evidence>
<dbReference type="EMBL" id="DTDJ01000014">
    <property type="protein sequence ID" value="HGL17021.1"/>
    <property type="molecule type" value="Genomic_DNA"/>
</dbReference>
<dbReference type="AlphaFoldDB" id="A0A7C2PAZ9"/>
<sequence length="89" mass="10701">MGEYFLNLAWRYYESNGIKLFLFYFRDRISNKLRKGYITGEWAKALELLLVEGIDNALNYLYEVFPQNDKNEVAEELLSLYRQIKDYCP</sequence>
<name>A0A7C2PAZ9_UNCW3</name>